<protein>
    <submittedName>
        <fullName evidence="2">DUF554 domain-containing protein</fullName>
    </submittedName>
</protein>
<feature type="transmembrane region" description="Helical" evidence="1">
    <location>
        <begin position="138"/>
        <end position="160"/>
    </location>
</feature>
<dbReference type="PANTHER" id="PTHR36111">
    <property type="entry name" value="INNER MEMBRANE PROTEIN-RELATED"/>
    <property type="match status" value="1"/>
</dbReference>
<dbReference type="PANTHER" id="PTHR36111:SF2">
    <property type="entry name" value="INNER MEMBRANE PROTEIN"/>
    <property type="match status" value="1"/>
</dbReference>
<gene>
    <name evidence="2" type="ORF">GXN74_08450</name>
</gene>
<organism evidence="2 3">
    <name type="scientific">Anaerotalea alkaliphila</name>
    <dbReference type="NCBI Taxonomy" id="2662126"/>
    <lineage>
        <taxon>Bacteria</taxon>
        <taxon>Bacillati</taxon>
        <taxon>Bacillota</taxon>
        <taxon>Clostridia</taxon>
        <taxon>Eubacteriales</taxon>
        <taxon>Anaerotalea</taxon>
    </lineage>
</organism>
<dbReference type="InterPro" id="IPR007563">
    <property type="entry name" value="DUF554"/>
</dbReference>
<name>A0A7X5HWI4_9FIRM</name>
<comment type="caution">
    <text evidence="2">The sequence shown here is derived from an EMBL/GenBank/DDBJ whole genome shotgun (WGS) entry which is preliminary data.</text>
</comment>
<keyword evidence="1" id="KW-0812">Transmembrane</keyword>
<proteinExistence type="predicted"/>
<evidence type="ECO:0000256" key="1">
    <source>
        <dbReference type="SAM" id="Phobius"/>
    </source>
</evidence>
<dbReference type="Pfam" id="PF04474">
    <property type="entry name" value="DUF554"/>
    <property type="match status" value="1"/>
</dbReference>
<accession>A0A7X5HWI4</accession>
<feature type="transmembrane region" description="Helical" evidence="1">
    <location>
        <begin position="207"/>
        <end position="227"/>
    </location>
</feature>
<feature type="transmembrane region" description="Helical" evidence="1">
    <location>
        <begin position="99"/>
        <end position="118"/>
    </location>
</feature>
<dbReference type="AlphaFoldDB" id="A0A7X5HWI4"/>
<keyword evidence="1" id="KW-0472">Membrane</keyword>
<feature type="transmembrane region" description="Helical" evidence="1">
    <location>
        <begin position="180"/>
        <end position="200"/>
    </location>
</feature>
<feature type="transmembrane region" description="Helical" evidence="1">
    <location>
        <begin position="6"/>
        <end position="25"/>
    </location>
</feature>
<dbReference type="Proteomes" id="UP000461585">
    <property type="component" value="Unassembled WGS sequence"/>
</dbReference>
<evidence type="ECO:0000313" key="3">
    <source>
        <dbReference type="Proteomes" id="UP000461585"/>
    </source>
</evidence>
<dbReference type="EMBL" id="JAAEEH010000020">
    <property type="protein sequence ID" value="NDL67766.1"/>
    <property type="molecule type" value="Genomic_DNA"/>
</dbReference>
<reference evidence="2 3" key="1">
    <citation type="submission" date="2020-01" db="EMBL/GenBank/DDBJ databases">
        <title>Anaeroalcalibacter tamaniensis gen. nov., sp. nov., moderately halophilic strictly anaerobic fermenter bacterium from mud volcano of Taman peninsula.</title>
        <authorList>
            <person name="Frolova A."/>
            <person name="Merkel A.Y."/>
            <person name="Slobodkin A.I."/>
        </authorList>
    </citation>
    <scope>NUCLEOTIDE SEQUENCE [LARGE SCALE GENOMIC DNA]</scope>
    <source>
        <strain evidence="2 3">F-3ap</strain>
    </source>
</reference>
<keyword evidence="3" id="KW-1185">Reference proteome</keyword>
<dbReference type="RefSeq" id="WP_162370493.1">
    <property type="nucleotide sequence ID" value="NZ_JAAEEH010000020.1"/>
</dbReference>
<sequence>MIGTFVNVGTVVAGSLIGLLLHARLSERVTKIAFQAIGLFTLMLGLQMALQVQNVLVMIFALIIGSVSGELLDVEAGFNKAGDQVKRIFKSSHDRFTEGIVTAFLLFCMGSLTILGAIQEGTGHAPTLLLTKSIMDGFASIALSSTLGIGVLFSAIPLLVYQGGLTLFAGLLENVLDEAFIQEVVACGGILLMGLGFNLLEIKRIKVANMLPSLLVVVLLLVLTGFFQGA</sequence>
<keyword evidence="1" id="KW-1133">Transmembrane helix</keyword>
<evidence type="ECO:0000313" key="2">
    <source>
        <dbReference type="EMBL" id="NDL67766.1"/>
    </source>
</evidence>
<feature type="transmembrane region" description="Helical" evidence="1">
    <location>
        <begin position="37"/>
        <end position="64"/>
    </location>
</feature>